<evidence type="ECO:0000313" key="2">
    <source>
        <dbReference type="EMBL" id="MCS0589157.1"/>
    </source>
</evidence>
<dbReference type="PRINTS" id="PR00111">
    <property type="entry name" value="ABHYDROLASE"/>
</dbReference>
<dbReference type="InterPro" id="IPR029058">
    <property type="entry name" value="AB_hydrolase_fold"/>
</dbReference>
<dbReference type="EMBL" id="JANUGX010000007">
    <property type="protein sequence ID" value="MCS0589157.1"/>
    <property type="molecule type" value="Genomic_DNA"/>
</dbReference>
<sequence>MNIFLALVGILAILLAIVVLFTWHTARKVESLLPAKGRFVDVPGARLHIRDFGDTHAGRPAILMIHGLAGQLSHFTYGVAGKLAAQHRVIVVDRPGSGYSTRAANTSADLSTQAAALAALMRNLGLGPSLVVGHSLGGAVALTLALEHPQQVAGLALLAPLTHIREDVPPAFKGLTIASPLVRKLVAWTLAVPASIKNSKATLEMVFGPEAVPKDFATKGGGLLSLRPSAFLSASSDLQALPERLPQVQERYRELRVPVSVLYGKDDRILDWKANGQALVDKVPGARLELVEGGHMLPITQVERTAAFIEAALQDLPAATATVIPAQAGIQASRA</sequence>
<dbReference type="Pfam" id="PF00561">
    <property type="entry name" value="Abhydrolase_1"/>
    <property type="match status" value="1"/>
</dbReference>
<dbReference type="SUPFAM" id="SSF53474">
    <property type="entry name" value="alpha/beta-Hydrolases"/>
    <property type="match status" value="1"/>
</dbReference>
<evidence type="ECO:0000259" key="1">
    <source>
        <dbReference type="Pfam" id="PF00561"/>
    </source>
</evidence>
<gene>
    <name evidence="2" type="ORF">NX782_08055</name>
</gene>
<comment type="caution">
    <text evidence="2">The sequence shown here is derived from an EMBL/GenBank/DDBJ whole genome shotgun (WGS) entry which is preliminary data.</text>
</comment>
<feature type="domain" description="AB hydrolase-1" evidence="1">
    <location>
        <begin position="60"/>
        <end position="299"/>
    </location>
</feature>
<organism evidence="2 3">
    <name type="scientific">Massilia norwichensis</name>
    <dbReference type="NCBI Taxonomy" id="1442366"/>
    <lineage>
        <taxon>Bacteria</taxon>
        <taxon>Pseudomonadati</taxon>
        <taxon>Pseudomonadota</taxon>
        <taxon>Betaproteobacteria</taxon>
        <taxon>Burkholderiales</taxon>
        <taxon>Oxalobacteraceae</taxon>
        <taxon>Telluria group</taxon>
        <taxon>Massilia</taxon>
    </lineage>
</organism>
<dbReference type="RefSeq" id="WP_258844926.1">
    <property type="nucleotide sequence ID" value="NZ_JANUGX010000007.1"/>
</dbReference>
<keyword evidence="3" id="KW-1185">Reference proteome</keyword>
<evidence type="ECO:0000313" key="3">
    <source>
        <dbReference type="Proteomes" id="UP001205560"/>
    </source>
</evidence>
<dbReference type="GO" id="GO:0016787">
    <property type="term" value="F:hydrolase activity"/>
    <property type="evidence" value="ECO:0007669"/>
    <property type="project" value="UniProtKB-KW"/>
</dbReference>
<keyword evidence="2" id="KW-0378">Hydrolase</keyword>
<proteinExistence type="predicted"/>
<accession>A0ABT2A4N3</accession>
<protein>
    <submittedName>
        <fullName evidence="2">Alpha/beta fold hydrolase</fullName>
    </submittedName>
</protein>
<name>A0ABT2A4N3_9BURK</name>
<dbReference type="Gene3D" id="3.40.50.1820">
    <property type="entry name" value="alpha/beta hydrolase"/>
    <property type="match status" value="1"/>
</dbReference>
<dbReference type="PANTHER" id="PTHR43689:SF8">
    <property type="entry name" value="ALPHA_BETA-HYDROLASES SUPERFAMILY PROTEIN"/>
    <property type="match status" value="1"/>
</dbReference>
<dbReference type="InterPro" id="IPR000073">
    <property type="entry name" value="AB_hydrolase_1"/>
</dbReference>
<dbReference type="PANTHER" id="PTHR43689">
    <property type="entry name" value="HYDROLASE"/>
    <property type="match status" value="1"/>
</dbReference>
<reference evidence="2 3" key="1">
    <citation type="submission" date="2022-08" db="EMBL/GenBank/DDBJ databases">
        <title>Reclassification of Massilia species as members of the genera Telluria, Duganella, Pseudoduganella, Mokoshia gen. nov. and Zemynaea gen. nov. using orthogonal and non-orthogonal genome-based approaches.</title>
        <authorList>
            <person name="Bowman J.P."/>
        </authorList>
    </citation>
    <scope>NUCLEOTIDE SEQUENCE [LARGE SCALE GENOMIC DNA]</scope>
    <source>
        <strain evidence="2 3">LMG 28164</strain>
    </source>
</reference>
<dbReference type="Proteomes" id="UP001205560">
    <property type="component" value="Unassembled WGS sequence"/>
</dbReference>